<protein>
    <recommendedName>
        <fullName evidence="12">FAD-binding FR-type domain-containing protein</fullName>
    </recommendedName>
</protein>
<feature type="signal peptide" evidence="11">
    <location>
        <begin position="1"/>
        <end position="18"/>
    </location>
</feature>
<evidence type="ECO:0000256" key="5">
    <source>
        <dbReference type="ARBA" id="ARBA00022989"/>
    </source>
</evidence>
<feature type="transmembrane region" description="Helical" evidence="10">
    <location>
        <begin position="159"/>
        <end position="178"/>
    </location>
</feature>
<dbReference type="Proteomes" id="UP000241818">
    <property type="component" value="Unassembled WGS sequence"/>
</dbReference>
<dbReference type="RefSeq" id="XP_024718825.1">
    <property type="nucleotide sequence ID" value="XM_024867639.1"/>
</dbReference>
<dbReference type="OrthoDB" id="167398at2759"/>
<dbReference type="InterPro" id="IPR013121">
    <property type="entry name" value="Fe_red_NAD-bd_6"/>
</dbReference>
<dbReference type="FunCoup" id="A0A2T3AVX7">
    <property type="interactions" value="351"/>
</dbReference>
<dbReference type="GO" id="GO:0006826">
    <property type="term" value="P:iron ion transport"/>
    <property type="evidence" value="ECO:0007669"/>
    <property type="project" value="TreeGrafter"/>
</dbReference>
<dbReference type="SFLD" id="SFLDS00052">
    <property type="entry name" value="Ferric_Reductase_Domain"/>
    <property type="match status" value="1"/>
</dbReference>
<dbReference type="CDD" id="cd06186">
    <property type="entry name" value="NOX_Duox_like_FAD_NADP"/>
    <property type="match status" value="1"/>
</dbReference>
<proteinExistence type="inferred from homology"/>
<feature type="transmembrane region" description="Helical" evidence="10">
    <location>
        <begin position="391"/>
        <end position="415"/>
    </location>
</feature>
<dbReference type="GO" id="GO:0005886">
    <property type="term" value="C:plasma membrane"/>
    <property type="evidence" value="ECO:0007669"/>
    <property type="project" value="TreeGrafter"/>
</dbReference>
<name>A0A2T3AVX7_AMORE</name>
<keyword evidence="14" id="KW-1185">Reference proteome</keyword>
<dbReference type="InParanoid" id="A0A2T3AVX7"/>
<dbReference type="InterPro" id="IPR039261">
    <property type="entry name" value="FNR_nucleotide-bd"/>
</dbReference>
<feature type="chain" id="PRO_5015785991" description="FAD-binding FR-type domain-containing protein" evidence="11">
    <location>
        <begin position="19"/>
        <end position="778"/>
    </location>
</feature>
<keyword evidence="7" id="KW-0406">Ion transport</keyword>
<evidence type="ECO:0000256" key="11">
    <source>
        <dbReference type="SAM" id="SignalP"/>
    </source>
</evidence>
<dbReference type="Pfam" id="PF08030">
    <property type="entry name" value="NAD_binding_6"/>
    <property type="match status" value="1"/>
</dbReference>
<evidence type="ECO:0000259" key="12">
    <source>
        <dbReference type="PROSITE" id="PS51384"/>
    </source>
</evidence>
<evidence type="ECO:0000256" key="2">
    <source>
        <dbReference type="ARBA" id="ARBA00006278"/>
    </source>
</evidence>
<dbReference type="Pfam" id="PF01794">
    <property type="entry name" value="Ferric_reduct"/>
    <property type="match status" value="1"/>
</dbReference>
<evidence type="ECO:0000256" key="4">
    <source>
        <dbReference type="ARBA" id="ARBA00022692"/>
    </source>
</evidence>
<evidence type="ECO:0000256" key="6">
    <source>
        <dbReference type="ARBA" id="ARBA00023002"/>
    </source>
</evidence>
<evidence type="ECO:0000256" key="10">
    <source>
        <dbReference type="SAM" id="Phobius"/>
    </source>
</evidence>
<comment type="similarity">
    <text evidence="2">Belongs to the ferric reductase (FRE) family.</text>
</comment>
<keyword evidence="4 10" id="KW-0812">Transmembrane</keyword>
<dbReference type="GO" id="GO:0006879">
    <property type="term" value="P:intracellular iron ion homeostasis"/>
    <property type="evidence" value="ECO:0007669"/>
    <property type="project" value="TreeGrafter"/>
</dbReference>
<dbReference type="GO" id="GO:0000293">
    <property type="term" value="F:ferric-chelate reductase activity"/>
    <property type="evidence" value="ECO:0007669"/>
    <property type="project" value="TreeGrafter"/>
</dbReference>
<dbReference type="AlphaFoldDB" id="A0A2T3AVX7"/>
<dbReference type="InterPro" id="IPR013130">
    <property type="entry name" value="Fe3_Rdtase_TM_dom"/>
</dbReference>
<keyword evidence="9" id="KW-0325">Glycoprotein</keyword>
<keyword evidence="3" id="KW-0813">Transport</keyword>
<feature type="transmembrane region" description="Helical" evidence="10">
    <location>
        <begin position="249"/>
        <end position="270"/>
    </location>
</feature>
<dbReference type="PROSITE" id="PS51384">
    <property type="entry name" value="FAD_FR"/>
    <property type="match status" value="1"/>
</dbReference>
<dbReference type="STRING" id="857342.A0A2T3AVX7"/>
<dbReference type="PANTHER" id="PTHR32361">
    <property type="entry name" value="FERRIC/CUPRIC REDUCTASE TRANSMEMBRANE COMPONENT"/>
    <property type="match status" value="1"/>
</dbReference>
<dbReference type="SUPFAM" id="SSF52343">
    <property type="entry name" value="Ferredoxin reductase-like, C-terminal NADP-linked domain"/>
    <property type="match status" value="1"/>
</dbReference>
<keyword evidence="6" id="KW-0560">Oxidoreductase</keyword>
<dbReference type="GeneID" id="36575720"/>
<evidence type="ECO:0000256" key="9">
    <source>
        <dbReference type="ARBA" id="ARBA00023180"/>
    </source>
</evidence>
<reference evidence="13 14" key="1">
    <citation type="journal article" date="2018" name="New Phytol.">
        <title>Comparative genomics and transcriptomics depict ericoid mycorrhizal fungi as versatile saprotrophs and plant mutualists.</title>
        <authorList>
            <person name="Martino E."/>
            <person name="Morin E."/>
            <person name="Grelet G.A."/>
            <person name="Kuo A."/>
            <person name="Kohler A."/>
            <person name="Daghino S."/>
            <person name="Barry K.W."/>
            <person name="Cichocki N."/>
            <person name="Clum A."/>
            <person name="Dockter R.B."/>
            <person name="Hainaut M."/>
            <person name="Kuo R.C."/>
            <person name="LaButti K."/>
            <person name="Lindahl B.D."/>
            <person name="Lindquist E.A."/>
            <person name="Lipzen A."/>
            <person name="Khouja H.R."/>
            <person name="Magnuson J."/>
            <person name="Murat C."/>
            <person name="Ohm R.A."/>
            <person name="Singer S.W."/>
            <person name="Spatafora J.W."/>
            <person name="Wang M."/>
            <person name="Veneault-Fourrey C."/>
            <person name="Henrissat B."/>
            <person name="Grigoriev I.V."/>
            <person name="Martin F.M."/>
            <person name="Perotto S."/>
        </authorList>
    </citation>
    <scope>NUCLEOTIDE SEQUENCE [LARGE SCALE GENOMIC DNA]</scope>
    <source>
        <strain evidence="13 14">ATCC 22711</strain>
    </source>
</reference>
<keyword evidence="5 10" id="KW-1133">Transmembrane helix</keyword>
<evidence type="ECO:0000256" key="3">
    <source>
        <dbReference type="ARBA" id="ARBA00022448"/>
    </source>
</evidence>
<feature type="transmembrane region" description="Helical" evidence="10">
    <location>
        <begin position="282"/>
        <end position="304"/>
    </location>
</feature>
<feature type="transmembrane region" description="Helical" evidence="10">
    <location>
        <begin position="325"/>
        <end position="347"/>
    </location>
</feature>
<feature type="domain" description="FAD-binding FR-type" evidence="12">
    <location>
        <begin position="427"/>
        <end position="611"/>
    </location>
</feature>
<gene>
    <name evidence="13" type="ORF">M430DRAFT_43669</name>
</gene>
<accession>A0A2T3AVX7</accession>
<evidence type="ECO:0000256" key="8">
    <source>
        <dbReference type="ARBA" id="ARBA00023136"/>
    </source>
</evidence>
<evidence type="ECO:0000256" key="1">
    <source>
        <dbReference type="ARBA" id="ARBA00004141"/>
    </source>
</evidence>
<dbReference type="InterPro" id="IPR051410">
    <property type="entry name" value="Ferric/Cupric_Reductase"/>
</dbReference>
<evidence type="ECO:0000313" key="14">
    <source>
        <dbReference type="Proteomes" id="UP000241818"/>
    </source>
</evidence>
<dbReference type="InterPro" id="IPR017927">
    <property type="entry name" value="FAD-bd_FR_type"/>
</dbReference>
<dbReference type="Gene3D" id="3.40.50.80">
    <property type="entry name" value="Nucleotide-binding domain of ferredoxin-NADP reductase (FNR) module"/>
    <property type="match status" value="1"/>
</dbReference>
<dbReference type="PANTHER" id="PTHR32361:SF9">
    <property type="entry name" value="FERRIC REDUCTASE TRANSMEMBRANE COMPONENT 3-RELATED"/>
    <property type="match status" value="1"/>
</dbReference>
<feature type="transmembrane region" description="Helical" evidence="10">
    <location>
        <begin position="362"/>
        <end position="384"/>
    </location>
</feature>
<organism evidence="13 14">
    <name type="scientific">Amorphotheca resinae ATCC 22711</name>
    <dbReference type="NCBI Taxonomy" id="857342"/>
    <lineage>
        <taxon>Eukaryota</taxon>
        <taxon>Fungi</taxon>
        <taxon>Dikarya</taxon>
        <taxon>Ascomycota</taxon>
        <taxon>Pezizomycotina</taxon>
        <taxon>Leotiomycetes</taxon>
        <taxon>Helotiales</taxon>
        <taxon>Amorphothecaceae</taxon>
        <taxon>Amorphotheca</taxon>
    </lineage>
</organism>
<dbReference type="SFLD" id="SFLDG01168">
    <property type="entry name" value="Ferric_reductase_subgroup_(FRE"/>
    <property type="match status" value="1"/>
</dbReference>
<dbReference type="EMBL" id="KZ679014">
    <property type="protein sequence ID" value="PSS12834.1"/>
    <property type="molecule type" value="Genomic_DNA"/>
</dbReference>
<sequence length="778" mass="87842">MLWGPIVVSLLLFRPALGLNGVSFSTECLDGIVTAVTHFTFAGADPDYYNTLCTYHLSVYSMWTAAKLYCKPEEIAVWSAEYQGYCERYRNIRLVPYIEVEPELTDAYIKSLPVVEFEDIDKTKLWNSSILISKSLHEIGQRTIHVFNEEKASHTRLGWAIYGFWGCLLLLGIVARFVNSLFHSRLESNISDIERTIPSSLAQSPSSGFLAILYAAYHHIRTTIVIPAAFGSRSQKLLWDRSVQTRLKVIIVLAYWILNLFLCSASYEIFYPNLYFTRTIQIWRYVSDRTGIICYANLPMLWMFSGRNNVFIWATGWSFSTFNTFHLNIALVATLQAVVHSVGWSVIKGDSGIYAASWSLNYWYMGVLATISMALLLIFSSVLVRQRCYEAFLILHIMFSILTIVGLFCHTAIFLGSYNGYLWPLVVLWLFDRSIRIVRLVYCNLHVKLSGSVQRTSSTAIYDEEADVIRLEVTTPSKTPQPKPSQYYFLYQPLRWKGWENHPFTLANWAPAGNSNMDDDRRPLLSSAKLGTDAEVVTTSPHGLSSNRGSRSWSSNPELLYDHSGTYKLVFYIRPFDGWTKHLRDRCMRHPDKAINANIMIEGPYGKPEPLHHYENVIFITGGTGVACAIPYLRDHIVKSASSSTRTRNINLIFAAKQTAMIRSIAISELKPILDRSDVHATFYATSGQESAAAIRRRDDEPSLGSSLDDMEICPGRPNIKAAILDFVDEVNASSVGGRIAVLVCGPAAMADESRAAVHQVLKNGKQGVAYFEETFEW</sequence>
<evidence type="ECO:0000256" key="7">
    <source>
        <dbReference type="ARBA" id="ARBA00023065"/>
    </source>
</evidence>
<evidence type="ECO:0000313" key="13">
    <source>
        <dbReference type="EMBL" id="PSS12834.1"/>
    </source>
</evidence>
<keyword evidence="11" id="KW-0732">Signal</keyword>
<keyword evidence="8 10" id="KW-0472">Membrane</keyword>
<dbReference type="GO" id="GO:0015677">
    <property type="term" value="P:copper ion import"/>
    <property type="evidence" value="ECO:0007669"/>
    <property type="project" value="TreeGrafter"/>
</dbReference>
<comment type="subcellular location">
    <subcellularLocation>
        <location evidence="1">Membrane</location>
        <topology evidence="1">Multi-pass membrane protein</topology>
    </subcellularLocation>
</comment>